<protein>
    <submittedName>
        <fullName evidence="1">Uncharacterized protein</fullName>
    </submittedName>
</protein>
<dbReference type="AlphaFoldDB" id="A0A561PC63"/>
<keyword evidence="2" id="KW-1185">Reference proteome</keyword>
<proteinExistence type="predicted"/>
<evidence type="ECO:0000313" key="1">
    <source>
        <dbReference type="EMBL" id="TWF35715.1"/>
    </source>
</evidence>
<reference evidence="1 2" key="1">
    <citation type="submission" date="2019-06" db="EMBL/GenBank/DDBJ databases">
        <title>Sorghum-associated microbial communities from plants grown in Nebraska, USA.</title>
        <authorList>
            <person name="Schachtman D."/>
        </authorList>
    </citation>
    <scope>NUCLEOTIDE SEQUENCE [LARGE SCALE GENOMIC DNA]</scope>
    <source>
        <strain evidence="1 2">1209</strain>
    </source>
</reference>
<evidence type="ECO:0000313" key="2">
    <source>
        <dbReference type="Proteomes" id="UP000320811"/>
    </source>
</evidence>
<sequence length="59" mass="6956">MISYDELAKISSFAVNYDKNVVMCCEMYFCRKMAKYSPWESYYQACYKRNNIAISSALI</sequence>
<gene>
    <name evidence="1" type="ORF">FHW36_10871</name>
</gene>
<organism evidence="1 2">
    <name type="scientific">Chitinophaga polysaccharea</name>
    <dbReference type="NCBI Taxonomy" id="1293035"/>
    <lineage>
        <taxon>Bacteria</taxon>
        <taxon>Pseudomonadati</taxon>
        <taxon>Bacteroidota</taxon>
        <taxon>Chitinophagia</taxon>
        <taxon>Chitinophagales</taxon>
        <taxon>Chitinophagaceae</taxon>
        <taxon>Chitinophaga</taxon>
    </lineage>
</organism>
<dbReference type="EMBL" id="VIWO01000008">
    <property type="protein sequence ID" value="TWF35715.1"/>
    <property type="molecule type" value="Genomic_DNA"/>
</dbReference>
<name>A0A561PC63_9BACT</name>
<dbReference type="Proteomes" id="UP000320811">
    <property type="component" value="Unassembled WGS sequence"/>
</dbReference>
<comment type="caution">
    <text evidence="1">The sequence shown here is derived from an EMBL/GenBank/DDBJ whole genome shotgun (WGS) entry which is preliminary data.</text>
</comment>
<accession>A0A561PC63</accession>